<feature type="domain" description="Flagellar basal-body/hook protein C-terminal" evidence="7">
    <location>
        <begin position="192"/>
        <end position="235"/>
    </location>
</feature>
<evidence type="ECO:0000256" key="3">
    <source>
        <dbReference type="ARBA" id="ARBA00023143"/>
    </source>
</evidence>
<evidence type="ECO:0000259" key="7">
    <source>
        <dbReference type="Pfam" id="PF06429"/>
    </source>
</evidence>
<proteinExistence type="inferred from homology"/>
<comment type="similarity">
    <text evidence="2 4">Belongs to the flagella basal body rod proteins family.</text>
</comment>
<dbReference type="GO" id="GO:0030694">
    <property type="term" value="C:bacterial-type flagellum basal body, rod"/>
    <property type="evidence" value="ECO:0007669"/>
    <property type="project" value="UniProtKB-UniRule"/>
</dbReference>
<keyword evidence="10" id="KW-1185">Reference proteome</keyword>
<protein>
    <recommendedName>
        <fullName evidence="4">Flagellar basal-body rod protein FlgF</fullName>
    </recommendedName>
</protein>
<organism evidence="9 10">
    <name type="scientific">Hyphomicrobium album</name>
    <dbReference type="NCBI Taxonomy" id="2665159"/>
    <lineage>
        <taxon>Bacteria</taxon>
        <taxon>Pseudomonadati</taxon>
        <taxon>Pseudomonadota</taxon>
        <taxon>Alphaproteobacteria</taxon>
        <taxon>Hyphomicrobiales</taxon>
        <taxon>Hyphomicrobiaceae</taxon>
        <taxon>Hyphomicrobium</taxon>
    </lineage>
</organism>
<dbReference type="InterPro" id="IPR010930">
    <property type="entry name" value="Flg_bb/hook_C_dom"/>
</dbReference>
<comment type="caution">
    <text evidence="9">The sequence shown here is derived from an EMBL/GenBank/DDBJ whole genome shotgun (WGS) entry which is preliminary data.</text>
</comment>
<gene>
    <name evidence="9" type="primary">flgF</name>
    <name evidence="9" type="ORF">GIW81_10745</name>
</gene>
<evidence type="ECO:0000256" key="2">
    <source>
        <dbReference type="ARBA" id="ARBA00009677"/>
    </source>
</evidence>
<evidence type="ECO:0000259" key="8">
    <source>
        <dbReference type="Pfam" id="PF22692"/>
    </source>
</evidence>
<dbReference type="AlphaFoldDB" id="A0A6I3KKC0"/>
<sequence>MQSSLYVTLSSQMAFQKRMDTIANNVANASTPGFRREEIKFEAMMSQAASESVAFASPGDAYIKRDPGQVIHTGNPLDVAVQGEAWLAIQTPSGTVYTRDGRMQITPDGQLQSVAGYPFLDVGGAPLQINPNAGPPQIATDGMITQNGNQLGAIGLFTIDPRAKLSRYENSGVIPDQAAVPELDFNRSGITQGHIEGSNVNPMWEMSQLIMASRSYDAVSNSMDQSEDSLRSAIKALGPSS</sequence>
<dbReference type="NCBIfam" id="TIGR03506">
    <property type="entry name" value="FlgEFG_subfam"/>
    <property type="match status" value="1"/>
</dbReference>
<dbReference type="InterPro" id="IPR037925">
    <property type="entry name" value="FlgE/F/G-like"/>
</dbReference>
<feature type="domain" description="Flagellar basal body rod protein N-terminal" evidence="6">
    <location>
        <begin position="5"/>
        <end position="35"/>
    </location>
</feature>
<evidence type="ECO:0000313" key="10">
    <source>
        <dbReference type="Proteomes" id="UP000440694"/>
    </source>
</evidence>
<dbReference type="EMBL" id="WMBQ01000001">
    <property type="protein sequence ID" value="MTD94808.1"/>
    <property type="molecule type" value="Genomic_DNA"/>
</dbReference>
<dbReference type="Pfam" id="PF06429">
    <property type="entry name" value="Flg_bbr_C"/>
    <property type="match status" value="1"/>
</dbReference>
<accession>A0A6I3KKC0</accession>
<reference evidence="9 10" key="1">
    <citation type="submission" date="2019-11" db="EMBL/GenBank/DDBJ databases">
        <title>Identification of a novel strain.</title>
        <authorList>
            <person name="Xu Q."/>
            <person name="Wang G."/>
        </authorList>
    </citation>
    <scope>NUCLEOTIDE SEQUENCE [LARGE SCALE GENOMIC DNA]</scope>
    <source>
        <strain evidence="10">xq</strain>
    </source>
</reference>
<keyword evidence="9" id="KW-0282">Flagellum</keyword>
<evidence type="ECO:0000256" key="1">
    <source>
        <dbReference type="ARBA" id="ARBA00004117"/>
    </source>
</evidence>
<comment type="subcellular location">
    <subcellularLocation>
        <location evidence="1 4">Bacterial flagellum basal body</location>
    </subcellularLocation>
</comment>
<evidence type="ECO:0000256" key="5">
    <source>
        <dbReference type="SAM" id="MobiDB-lite"/>
    </source>
</evidence>
<dbReference type="PANTHER" id="PTHR30435">
    <property type="entry name" value="FLAGELLAR PROTEIN"/>
    <property type="match status" value="1"/>
</dbReference>
<dbReference type="NCBIfam" id="NF009282">
    <property type="entry name" value="PRK12642.1"/>
    <property type="match status" value="1"/>
</dbReference>
<dbReference type="PANTHER" id="PTHR30435:SF19">
    <property type="entry name" value="FLAGELLAR BASAL-BODY ROD PROTEIN FLGG"/>
    <property type="match status" value="1"/>
</dbReference>
<feature type="domain" description="Flagellar hook protein FlgE/F/G-like D1" evidence="8">
    <location>
        <begin position="80"/>
        <end position="145"/>
    </location>
</feature>
<feature type="region of interest" description="Disordered" evidence="5">
    <location>
        <begin position="222"/>
        <end position="241"/>
    </location>
</feature>
<dbReference type="Proteomes" id="UP000440694">
    <property type="component" value="Unassembled WGS sequence"/>
</dbReference>
<dbReference type="NCBIfam" id="TIGR02490">
    <property type="entry name" value="flgF"/>
    <property type="match status" value="1"/>
</dbReference>
<keyword evidence="3 4" id="KW-0975">Bacterial flagellum</keyword>
<keyword evidence="9" id="KW-0969">Cilium</keyword>
<name>A0A6I3KKC0_9HYPH</name>
<keyword evidence="9" id="KW-0966">Cell projection</keyword>
<evidence type="ECO:0000259" key="6">
    <source>
        <dbReference type="Pfam" id="PF00460"/>
    </source>
</evidence>
<dbReference type="Pfam" id="PF00460">
    <property type="entry name" value="Flg_bb_rod"/>
    <property type="match status" value="1"/>
</dbReference>
<dbReference type="InterPro" id="IPR053967">
    <property type="entry name" value="LlgE_F_G-like_D1"/>
</dbReference>
<dbReference type="SUPFAM" id="SSF117143">
    <property type="entry name" value="Flagellar hook protein flgE"/>
    <property type="match status" value="1"/>
</dbReference>
<dbReference type="InterPro" id="IPR020013">
    <property type="entry name" value="Flagellar_FlgE/F/G"/>
</dbReference>
<evidence type="ECO:0000313" key="9">
    <source>
        <dbReference type="EMBL" id="MTD94808.1"/>
    </source>
</evidence>
<dbReference type="RefSeq" id="WP_154739183.1">
    <property type="nucleotide sequence ID" value="NZ_WMBQ01000001.1"/>
</dbReference>
<dbReference type="GO" id="GO:0071978">
    <property type="term" value="P:bacterial-type flagellum-dependent swarming motility"/>
    <property type="evidence" value="ECO:0007669"/>
    <property type="project" value="TreeGrafter"/>
</dbReference>
<evidence type="ECO:0000256" key="4">
    <source>
        <dbReference type="RuleBase" id="RU362116"/>
    </source>
</evidence>
<dbReference type="InterPro" id="IPR001444">
    <property type="entry name" value="Flag_bb_rod_N"/>
</dbReference>
<comment type="subunit">
    <text evidence="4">The basal body constitutes a major portion of the flagellar organelle and consists of five rings (E,L,P,S, and M) mounted on a central rod. The rod consists of about 26 subunits of FlgG in the distal portion, and FlgB, FlgC and FlgF are thought to build up the proximal portion of the rod with about 6 subunits each.</text>
</comment>
<dbReference type="Pfam" id="PF22692">
    <property type="entry name" value="LlgE_F_G_D1"/>
    <property type="match status" value="1"/>
</dbReference>
<dbReference type="InterPro" id="IPR012836">
    <property type="entry name" value="FlgF"/>
</dbReference>